<dbReference type="AlphaFoldDB" id="A0A921MYR2"/>
<name>A0A921MYR2_9FIRM</name>
<gene>
    <name evidence="1" type="ORF">K8V90_01445</name>
</gene>
<organism evidence="1 2">
    <name type="scientific">Romboutsia timonensis</name>
    <dbReference type="NCBI Taxonomy" id="1776391"/>
    <lineage>
        <taxon>Bacteria</taxon>
        <taxon>Bacillati</taxon>
        <taxon>Bacillota</taxon>
        <taxon>Clostridia</taxon>
        <taxon>Peptostreptococcales</taxon>
        <taxon>Peptostreptococcaceae</taxon>
        <taxon>Romboutsia</taxon>
    </lineage>
</organism>
<dbReference type="Pfam" id="PF05133">
    <property type="entry name" value="SPP1_portal"/>
    <property type="match status" value="1"/>
</dbReference>
<protein>
    <submittedName>
        <fullName evidence="1">Phage portal protein</fullName>
    </submittedName>
</protein>
<sequence length="440" mass="51129">MRKFKLDKDTVITRELIQKLIKEHSEERTRILKMKNYYNGLNEGIDKRIYTDINKPSNRLYSGYPSYITDNFVGYILGQPISYKSDNEDLLEKLNLNFLYNDEIDNNTTLAQEQSICGYAYELLYIDEDSKVRFKSVDTEDMIVVYENTLEEKELFAIRYVLDEDNKGTVYVYTKSNIEAYTIENNTLGNLIEEECQENYFIDVPICTYENNRQRIGDFEKVLSLIDAYDFANSDTANDFEYFTNALLVISGVTMDEKDEEGRPLNFKDNRVLNFVDNDGKAEYLIKNINDTALENYKNRINLDIHKFSNVIDISDKNFGNNLSGIAMKYKLLGMENIASIKESKFRKGLMKRIELLTHFLNLSINSDFTYTEITPVFTRNIPSNDVETVEMIKQLYGMISDKTLLSQLPFVEDVQAELDAIRKQKEGTLDYQDLGGHDV</sequence>
<dbReference type="NCBIfam" id="TIGR01538">
    <property type="entry name" value="portal_SPP1"/>
    <property type="match status" value="1"/>
</dbReference>
<dbReference type="InterPro" id="IPR021145">
    <property type="entry name" value="Portal_protein_SPP1_Gp6-like"/>
</dbReference>
<dbReference type="EMBL" id="DYUB01000053">
    <property type="protein sequence ID" value="HJG95748.1"/>
    <property type="molecule type" value="Genomic_DNA"/>
</dbReference>
<proteinExistence type="predicted"/>
<reference evidence="1" key="2">
    <citation type="submission" date="2021-09" db="EMBL/GenBank/DDBJ databases">
        <authorList>
            <person name="Gilroy R."/>
        </authorList>
    </citation>
    <scope>NUCLEOTIDE SEQUENCE</scope>
    <source>
        <strain evidence="1">1277</strain>
    </source>
</reference>
<reference evidence="1" key="1">
    <citation type="journal article" date="2021" name="PeerJ">
        <title>Extensive microbial diversity within the chicken gut microbiome revealed by metagenomics and culture.</title>
        <authorList>
            <person name="Gilroy R."/>
            <person name="Ravi A."/>
            <person name="Getino M."/>
            <person name="Pursley I."/>
            <person name="Horton D.L."/>
            <person name="Alikhan N.F."/>
            <person name="Baker D."/>
            <person name="Gharbi K."/>
            <person name="Hall N."/>
            <person name="Watson M."/>
            <person name="Adriaenssens E.M."/>
            <person name="Foster-Nyarko E."/>
            <person name="Jarju S."/>
            <person name="Secka A."/>
            <person name="Antonio M."/>
            <person name="Oren A."/>
            <person name="Chaudhuri R.R."/>
            <person name="La Ragione R."/>
            <person name="Hildebrand F."/>
            <person name="Pallen M.J."/>
        </authorList>
    </citation>
    <scope>NUCLEOTIDE SEQUENCE</scope>
    <source>
        <strain evidence="1">1277</strain>
    </source>
</reference>
<evidence type="ECO:0000313" key="1">
    <source>
        <dbReference type="EMBL" id="HJG95748.1"/>
    </source>
</evidence>
<dbReference type="InterPro" id="IPR006428">
    <property type="entry name" value="Portal_SPP1-type"/>
</dbReference>
<evidence type="ECO:0000313" key="2">
    <source>
        <dbReference type="Proteomes" id="UP000776700"/>
    </source>
</evidence>
<comment type="caution">
    <text evidence="1">The sequence shown here is derived from an EMBL/GenBank/DDBJ whole genome shotgun (WGS) entry which is preliminary data.</text>
</comment>
<dbReference type="Proteomes" id="UP000776700">
    <property type="component" value="Unassembled WGS sequence"/>
</dbReference>
<accession>A0A921MYR2</accession>